<name>A0A2P2N8S4_RHIMU</name>
<protein>
    <recommendedName>
        <fullName evidence="1">VWA-Hint protein Vwaint domain-containing protein</fullName>
    </recommendedName>
</protein>
<proteinExistence type="predicted"/>
<reference evidence="2" key="1">
    <citation type="submission" date="2018-02" db="EMBL/GenBank/DDBJ databases">
        <title>Rhizophora mucronata_Transcriptome.</title>
        <authorList>
            <person name="Meera S.P."/>
            <person name="Sreeshan A."/>
            <person name="Augustine A."/>
        </authorList>
    </citation>
    <scope>NUCLEOTIDE SEQUENCE</scope>
    <source>
        <tissue evidence="2">Leaf</tissue>
    </source>
</reference>
<dbReference type="EMBL" id="GGEC01058359">
    <property type="protein sequence ID" value="MBX38843.1"/>
    <property type="molecule type" value="Transcribed_RNA"/>
</dbReference>
<accession>A0A2P2N8S4</accession>
<feature type="domain" description="VWA-Hint protein Vwaint" evidence="1">
    <location>
        <begin position="37"/>
        <end position="109"/>
    </location>
</feature>
<dbReference type="InterPro" id="IPR032838">
    <property type="entry name" value="Vwaint_dom"/>
</dbReference>
<organism evidence="2">
    <name type="scientific">Rhizophora mucronata</name>
    <name type="common">Asiatic mangrove</name>
    <dbReference type="NCBI Taxonomy" id="61149"/>
    <lineage>
        <taxon>Eukaryota</taxon>
        <taxon>Viridiplantae</taxon>
        <taxon>Streptophyta</taxon>
        <taxon>Embryophyta</taxon>
        <taxon>Tracheophyta</taxon>
        <taxon>Spermatophyta</taxon>
        <taxon>Magnoliopsida</taxon>
        <taxon>eudicotyledons</taxon>
        <taxon>Gunneridae</taxon>
        <taxon>Pentapetalae</taxon>
        <taxon>rosids</taxon>
        <taxon>fabids</taxon>
        <taxon>Malpighiales</taxon>
        <taxon>Rhizophoraceae</taxon>
        <taxon>Rhizophora</taxon>
    </lineage>
</organism>
<sequence>MSRARAEAEQGDLPSAVSILGNCRRVLSETISAKSHDHLCIALDAELKEMQGRMASRHMYEASGRAYILSGLSSHSWQRATTRGDSTDTSSVVKTYQTQSMSQMLCQSQTMPFPSPSQRPTSVDMAI</sequence>
<evidence type="ECO:0000313" key="2">
    <source>
        <dbReference type="EMBL" id="MBX38843.1"/>
    </source>
</evidence>
<evidence type="ECO:0000259" key="1">
    <source>
        <dbReference type="Pfam" id="PF14624"/>
    </source>
</evidence>
<dbReference type="AlphaFoldDB" id="A0A2P2N8S4"/>
<dbReference type="Pfam" id="PF14624">
    <property type="entry name" value="Vwaint"/>
    <property type="match status" value="1"/>
</dbReference>